<keyword evidence="2" id="KW-0479">Metal-binding</keyword>
<comment type="cofactor">
    <cofactor evidence="2">
        <name>Fe cation</name>
        <dbReference type="ChEBI" id="CHEBI:24875"/>
    </cofactor>
    <text evidence="2">Binds 1 Fe cation per subunit.</text>
</comment>
<dbReference type="InterPro" id="IPR011051">
    <property type="entry name" value="RmlC_Cupin_sf"/>
</dbReference>
<dbReference type="EMBL" id="VOSM01000013">
    <property type="protein sequence ID" value="TXD34404.1"/>
    <property type="molecule type" value="Genomic_DNA"/>
</dbReference>
<evidence type="ECO:0000259" key="4">
    <source>
        <dbReference type="Pfam" id="PF02678"/>
    </source>
</evidence>
<evidence type="ECO:0000256" key="3">
    <source>
        <dbReference type="RuleBase" id="RU003457"/>
    </source>
</evidence>
<feature type="binding site" evidence="2">
    <location>
        <position position="104"/>
    </location>
    <ligand>
        <name>Fe cation</name>
        <dbReference type="ChEBI" id="CHEBI:24875"/>
    </ligand>
</feature>
<keyword evidence="7" id="KW-1185">Reference proteome</keyword>
<dbReference type="InterPro" id="IPR003829">
    <property type="entry name" value="Pirin_N_dom"/>
</dbReference>
<dbReference type="PANTHER" id="PTHR13903:SF8">
    <property type="entry name" value="PIRIN"/>
    <property type="match status" value="1"/>
</dbReference>
<feature type="binding site" evidence="2">
    <location>
        <position position="58"/>
    </location>
    <ligand>
        <name>Fe cation</name>
        <dbReference type="ChEBI" id="CHEBI:24875"/>
    </ligand>
</feature>
<evidence type="ECO:0000259" key="5">
    <source>
        <dbReference type="Pfam" id="PF05726"/>
    </source>
</evidence>
<feature type="binding site" evidence="2">
    <location>
        <position position="102"/>
    </location>
    <ligand>
        <name>Fe cation</name>
        <dbReference type="ChEBI" id="CHEBI:24875"/>
    </ligand>
</feature>
<accession>A0A5C6XBB5</accession>
<dbReference type="GO" id="GO:0046872">
    <property type="term" value="F:metal ion binding"/>
    <property type="evidence" value="ECO:0007669"/>
    <property type="project" value="UniProtKB-KW"/>
</dbReference>
<feature type="domain" description="Pirin C-terminal" evidence="5">
    <location>
        <begin position="177"/>
        <end position="274"/>
    </location>
</feature>
<dbReference type="CDD" id="cd02247">
    <property type="entry name" value="cupin_pirin_C"/>
    <property type="match status" value="1"/>
</dbReference>
<dbReference type="RefSeq" id="WP_146982913.1">
    <property type="nucleotide sequence ID" value="NZ_VOSM01000013.1"/>
</dbReference>
<dbReference type="Gene3D" id="2.60.120.10">
    <property type="entry name" value="Jelly Rolls"/>
    <property type="match status" value="2"/>
</dbReference>
<gene>
    <name evidence="6" type="ORF">FRC98_18500</name>
</gene>
<comment type="similarity">
    <text evidence="1 3">Belongs to the pirin family.</text>
</comment>
<dbReference type="Pfam" id="PF02678">
    <property type="entry name" value="Pirin"/>
    <property type="match status" value="1"/>
</dbReference>
<proteinExistence type="inferred from homology"/>
<dbReference type="SUPFAM" id="SSF51182">
    <property type="entry name" value="RmlC-like cupins"/>
    <property type="match status" value="1"/>
</dbReference>
<name>A0A5C6XBB5_9DELT</name>
<dbReference type="PIRSF" id="PIRSF006232">
    <property type="entry name" value="Pirin"/>
    <property type="match status" value="1"/>
</dbReference>
<dbReference type="InterPro" id="IPR012093">
    <property type="entry name" value="Pirin"/>
</dbReference>
<organism evidence="6 7">
    <name type="scientific">Lujinxingia vulgaris</name>
    <dbReference type="NCBI Taxonomy" id="2600176"/>
    <lineage>
        <taxon>Bacteria</taxon>
        <taxon>Deltaproteobacteria</taxon>
        <taxon>Bradymonadales</taxon>
        <taxon>Lujinxingiaceae</taxon>
        <taxon>Lujinxingia</taxon>
    </lineage>
</organism>
<sequence length="300" mass="33552">MLDIVIDARAAQLGPGFEVARILPYRKRRMVGPFIFLDHAGPVSLRPVISEEMDVLPHPHIGLSTITYIFHGKWMHRDSVGYEQVIKPGDVNWMTAGSGVSHSERFEDEFRRTGGDLELLQAWVALPEEIEETDPTFHHYEQTQLPHDDASGVWLRVIAGQAYGLKSPVQTHSPLFYVHSELAPEARLKLPEGYSERAVYVARGKVELGGQLYKKGQLLVVEAGKDPVITARTPATVMLLGGEPLGKRHIWWNFVSSSKERIEQAKADWEAGRIKLPVHDDEEFIPLPGGSKKSDAEPLS</sequence>
<comment type="caution">
    <text evidence="6">The sequence shown here is derived from an EMBL/GenBank/DDBJ whole genome shotgun (WGS) entry which is preliminary data.</text>
</comment>
<reference evidence="6 7" key="1">
    <citation type="submission" date="2019-08" db="EMBL/GenBank/DDBJ databases">
        <title>Bradymonadales sp. TMQ4.</title>
        <authorList>
            <person name="Liang Q."/>
        </authorList>
    </citation>
    <scope>NUCLEOTIDE SEQUENCE [LARGE SCALE GENOMIC DNA]</scope>
    <source>
        <strain evidence="6 7">TMQ4</strain>
    </source>
</reference>
<dbReference type="AlphaFoldDB" id="A0A5C6XBB5"/>
<evidence type="ECO:0000256" key="1">
    <source>
        <dbReference type="ARBA" id="ARBA00008416"/>
    </source>
</evidence>
<evidence type="ECO:0000313" key="7">
    <source>
        <dbReference type="Proteomes" id="UP000321412"/>
    </source>
</evidence>
<feature type="domain" description="Pirin N-terminal" evidence="4">
    <location>
        <begin position="17"/>
        <end position="124"/>
    </location>
</feature>
<dbReference type="Pfam" id="PF05726">
    <property type="entry name" value="Pirin_C"/>
    <property type="match status" value="1"/>
</dbReference>
<dbReference type="CDD" id="cd02909">
    <property type="entry name" value="cupin_pirin_N"/>
    <property type="match status" value="1"/>
</dbReference>
<evidence type="ECO:0000313" key="6">
    <source>
        <dbReference type="EMBL" id="TXD34404.1"/>
    </source>
</evidence>
<dbReference type="PANTHER" id="PTHR13903">
    <property type="entry name" value="PIRIN-RELATED"/>
    <property type="match status" value="1"/>
</dbReference>
<dbReference type="InterPro" id="IPR008778">
    <property type="entry name" value="Pirin_C_dom"/>
</dbReference>
<evidence type="ECO:0000256" key="2">
    <source>
        <dbReference type="PIRSR" id="PIRSR006232-1"/>
    </source>
</evidence>
<feature type="binding site" evidence="2">
    <location>
        <position position="60"/>
    </location>
    <ligand>
        <name>Fe cation</name>
        <dbReference type="ChEBI" id="CHEBI:24875"/>
    </ligand>
</feature>
<dbReference type="OrthoDB" id="9780903at2"/>
<dbReference type="InterPro" id="IPR014710">
    <property type="entry name" value="RmlC-like_jellyroll"/>
</dbReference>
<keyword evidence="2" id="KW-0408">Iron</keyword>
<dbReference type="Proteomes" id="UP000321412">
    <property type="component" value="Unassembled WGS sequence"/>
</dbReference>
<protein>
    <submittedName>
        <fullName evidence="6">Pirin family protein</fullName>
    </submittedName>
</protein>